<name>A0A4Y2CD09_ARAVE</name>
<reference evidence="1 2" key="1">
    <citation type="journal article" date="2019" name="Sci. Rep.">
        <title>Orb-weaving spider Araneus ventricosus genome elucidates the spidroin gene catalogue.</title>
        <authorList>
            <person name="Kono N."/>
            <person name="Nakamura H."/>
            <person name="Ohtoshi R."/>
            <person name="Moran D.A.P."/>
            <person name="Shinohara A."/>
            <person name="Yoshida Y."/>
            <person name="Fujiwara M."/>
            <person name="Mori M."/>
            <person name="Tomita M."/>
            <person name="Arakawa K."/>
        </authorList>
    </citation>
    <scope>NUCLEOTIDE SEQUENCE [LARGE SCALE GENOMIC DNA]</scope>
</reference>
<evidence type="ECO:0000313" key="1">
    <source>
        <dbReference type="EMBL" id="GBM02129.1"/>
    </source>
</evidence>
<keyword evidence="2" id="KW-1185">Reference proteome</keyword>
<accession>A0A4Y2CD09</accession>
<organism evidence="1 2">
    <name type="scientific">Araneus ventricosus</name>
    <name type="common">Orbweaver spider</name>
    <name type="synonym">Epeira ventricosa</name>
    <dbReference type="NCBI Taxonomy" id="182803"/>
    <lineage>
        <taxon>Eukaryota</taxon>
        <taxon>Metazoa</taxon>
        <taxon>Ecdysozoa</taxon>
        <taxon>Arthropoda</taxon>
        <taxon>Chelicerata</taxon>
        <taxon>Arachnida</taxon>
        <taxon>Araneae</taxon>
        <taxon>Araneomorphae</taxon>
        <taxon>Entelegynae</taxon>
        <taxon>Araneoidea</taxon>
        <taxon>Araneidae</taxon>
        <taxon>Araneus</taxon>
    </lineage>
</organism>
<dbReference type="Proteomes" id="UP000499080">
    <property type="component" value="Unassembled WGS sequence"/>
</dbReference>
<comment type="caution">
    <text evidence="1">The sequence shown here is derived from an EMBL/GenBank/DDBJ whole genome shotgun (WGS) entry which is preliminary data.</text>
</comment>
<gene>
    <name evidence="1" type="ORF">AVEN_141550_1</name>
</gene>
<protein>
    <submittedName>
        <fullName evidence="1">Uncharacterized protein</fullName>
    </submittedName>
</protein>
<evidence type="ECO:0000313" key="2">
    <source>
        <dbReference type="Proteomes" id="UP000499080"/>
    </source>
</evidence>
<sequence>MADIIELSANSHELGRTLFLGKRGLKLRRGRKERVVFRSAITLERIPIITSLFECWIFGSVLKVTWYRAASCVAERSIVKKLYASV</sequence>
<dbReference type="EMBL" id="BGPR01162792">
    <property type="protein sequence ID" value="GBM02129.1"/>
    <property type="molecule type" value="Genomic_DNA"/>
</dbReference>
<proteinExistence type="predicted"/>
<dbReference type="AlphaFoldDB" id="A0A4Y2CD09"/>